<keyword evidence="4" id="KW-0862">Zinc</keyword>
<feature type="compositionally biased region" description="Pro residues" evidence="7">
    <location>
        <begin position="26"/>
        <end position="35"/>
    </location>
</feature>
<dbReference type="PANTHER" id="PTHR11477">
    <property type="entry name" value="TRANSCRIPTION FACTOR S-II ZINC FINGER DOMAIN-CONTAINING PROTEIN"/>
    <property type="match status" value="1"/>
</dbReference>
<name>A0AAW1PD78_9CHLO</name>
<dbReference type="InterPro" id="IPR035100">
    <property type="entry name" value="TF_IIS-typ"/>
</dbReference>
<protein>
    <recommendedName>
        <fullName evidence="12">Transcription elongation factor S-II</fullName>
    </recommendedName>
</protein>
<sequence length="203" mass="22989">MRALLGKRVSTQLLMDTQAGKKQRPRGPPAKPTAPPKCGEPTRDKTRALFSEALHMAAADVENPDAGAVAAEVETAMYFQNGGVNAKYKAKYRSLSFNLKAAENPDLRRRVLCREISAQDLMELPPEELASDSRKEENAKIREHAMWEAERGQNLKKATTDAFQCGKCKQWKCIYFQMQTRSADEPMTTFVTCVNCQNRWKFW</sequence>
<dbReference type="GO" id="GO:0008270">
    <property type="term" value="F:zinc ion binding"/>
    <property type="evidence" value="ECO:0007669"/>
    <property type="project" value="UniProtKB-KW"/>
</dbReference>
<evidence type="ECO:0000313" key="11">
    <source>
        <dbReference type="Proteomes" id="UP001489004"/>
    </source>
</evidence>
<keyword evidence="5" id="KW-0539">Nucleus</keyword>
<evidence type="ECO:0000256" key="1">
    <source>
        <dbReference type="ARBA" id="ARBA00004123"/>
    </source>
</evidence>
<dbReference type="Pfam" id="PF07500">
    <property type="entry name" value="TFIIS_M"/>
    <property type="match status" value="1"/>
</dbReference>
<dbReference type="GO" id="GO:0003676">
    <property type="term" value="F:nucleic acid binding"/>
    <property type="evidence" value="ECO:0007669"/>
    <property type="project" value="InterPro"/>
</dbReference>
<keyword evidence="3 6" id="KW-0863">Zinc-finger</keyword>
<dbReference type="InterPro" id="IPR001222">
    <property type="entry name" value="Znf_TFIIS"/>
</dbReference>
<keyword evidence="2" id="KW-0479">Metal-binding</keyword>
<dbReference type="SMART" id="SM00440">
    <property type="entry name" value="ZnF_C2C2"/>
    <property type="match status" value="1"/>
</dbReference>
<proteinExistence type="predicted"/>
<dbReference type="SUPFAM" id="SSF57783">
    <property type="entry name" value="Zinc beta-ribbon"/>
    <property type="match status" value="1"/>
</dbReference>
<keyword evidence="11" id="KW-1185">Reference proteome</keyword>
<dbReference type="Gene3D" id="2.20.25.10">
    <property type="match status" value="1"/>
</dbReference>
<feature type="domain" description="TFIIS-type" evidence="8">
    <location>
        <begin position="161"/>
        <end position="201"/>
    </location>
</feature>
<evidence type="ECO:0000256" key="6">
    <source>
        <dbReference type="PROSITE-ProRule" id="PRU00472"/>
    </source>
</evidence>
<dbReference type="PROSITE" id="PS51321">
    <property type="entry name" value="TFIIS_CENTRAL"/>
    <property type="match status" value="1"/>
</dbReference>
<dbReference type="InterPro" id="IPR036575">
    <property type="entry name" value="TFIIS_cen_dom_sf"/>
</dbReference>
<dbReference type="PROSITE" id="PS00466">
    <property type="entry name" value="ZF_TFIIS_1"/>
    <property type="match status" value="1"/>
</dbReference>
<dbReference type="SUPFAM" id="SSF46942">
    <property type="entry name" value="Elongation factor TFIIS domain 2"/>
    <property type="match status" value="1"/>
</dbReference>
<evidence type="ECO:0008006" key="12">
    <source>
        <dbReference type="Google" id="ProtNLM"/>
    </source>
</evidence>
<evidence type="ECO:0000259" key="8">
    <source>
        <dbReference type="PROSITE" id="PS51133"/>
    </source>
</evidence>
<feature type="domain" description="TFIIS central" evidence="9">
    <location>
        <begin position="42"/>
        <end position="157"/>
    </location>
</feature>
<evidence type="ECO:0000256" key="5">
    <source>
        <dbReference type="ARBA" id="ARBA00023242"/>
    </source>
</evidence>
<dbReference type="Proteomes" id="UP001489004">
    <property type="component" value="Unassembled WGS sequence"/>
</dbReference>
<dbReference type="PROSITE" id="PS51133">
    <property type="entry name" value="ZF_TFIIS_2"/>
    <property type="match status" value="1"/>
</dbReference>
<evidence type="ECO:0000256" key="2">
    <source>
        <dbReference type="ARBA" id="ARBA00022723"/>
    </source>
</evidence>
<evidence type="ECO:0000259" key="9">
    <source>
        <dbReference type="PROSITE" id="PS51321"/>
    </source>
</evidence>
<dbReference type="InterPro" id="IPR003618">
    <property type="entry name" value="TFIIS_cen_dom"/>
</dbReference>
<reference evidence="10 11" key="1">
    <citation type="journal article" date="2024" name="Nat. Commun.">
        <title>Phylogenomics reveals the evolutionary origins of lichenization in chlorophyte algae.</title>
        <authorList>
            <person name="Puginier C."/>
            <person name="Libourel C."/>
            <person name="Otte J."/>
            <person name="Skaloud P."/>
            <person name="Haon M."/>
            <person name="Grisel S."/>
            <person name="Petersen M."/>
            <person name="Berrin J.G."/>
            <person name="Delaux P.M."/>
            <person name="Dal Grande F."/>
            <person name="Keller J."/>
        </authorList>
    </citation>
    <scope>NUCLEOTIDE SEQUENCE [LARGE SCALE GENOMIC DNA]</scope>
    <source>
        <strain evidence="10 11">SAG 2043</strain>
    </source>
</reference>
<feature type="region of interest" description="Disordered" evidence="7">
    <location>
        <begin position="1"/>
        <end position="43"/>
    </location>
</feature>
<accession>A0AAW1PD78</accession>
<evidence type="ECO:0000256" key="4">
    <source>
        <dbReference type="ARBA" id="ARBA00022833"/>
    </source>
</evidence>
<dbReference type="EMBL" id="JALJOR010000014">
    <property type="protein sequence ID" value="KAK9806078.1"/>
    <property type="molecule type" value="Genomic_DNA"/>
</dbReference>
<comment type="subcellular location">
    <subcellularLocation>
        <location evidence="1">Nucleus</location>
    </subcellularLocation>
</comment>
<gene>
    <name evidence="10" type="ORF">WJX72_000295</name>
</gene>
<dbReference type="GO" id="GO:0005634">
    <property type="term" value="C:nucleus"/>
    <property type="evidence" value="ECO:0007669"/>
    <property type="project" value="UniProtKB-SubCell"/>
</dbReference>
<dbReference type="AlphaFoldDB" id="A0AAW1PD78"/>
<dbReference type="PANTHER" id="PTHR11477:SF0">
    <property type="entry name" value="IP08861P-RELATED"/>
    <property type="match status" value="1"/>
</dbReference>
<organism evidence="10 11">
    <name type="scientific">[Myrmecia] bisecta</name>
    <dbReference type="NCBI Taxonomy" id="41462"/>
    <lineage>
        <taxon>Eukaryota</taxon>
        <taxon>Viridiplantae</taxon>
        <taxon>Chlorophyta</taxon>
        <taxon>core chlorophytes</taxon>
        <taxon>Trebouxiophyceae</taxon>
        <taxon>Trebouxiales</taxon>
        <taxon>Trebouxiaceae</taxon>
        <taxon>Myrmecia</taxon>
    </lineage>
</organism>
<dbReference type="Pfam" id="PF01096">
    <property type="entry name" value="Zn_ribbon_TFIIS"/>
    <property type="match status" value="1"/>
</dbReference>
<dbReference type="SMART" id="SM00510">
    <property type="entry name" value="TFS2M"/>
    <property type="match status" value="1"/>
</dbReference>
<comment type="caution">
    <text evidence="10">The sequence shown here is derived from an EMBL/GenBank/DDBJ whole genome shotgun (WGS) entry which is preliminary data.</text>
</comment>
<evidence type="ECO:0000256" key="7">
    <source>
        <dbReference type="SAM" id="MobiDB-lite"/>
    </source>
</evidence>
<dbReference type="CDD" id="cd13749">
    <property type="entry name" value="Zn-ribbon_TFIIS"/>
    <property type="match status" value="1"/>
</dbReference>
<dbReference type="Gene3D" id="1.10.472.30">
    <property type="entry name" value="Transcription elongation factor S-II, central domain"/>
    <property type="match status" value="1"/>
</dbReference>
<evidence type="ECO:0000313" key="10">
    <source>
        <dbReference type="EMBL" id="KAK9806078.1"/>
    </source>
</evidence>
<dbReference type="FunFam" id="2.20.25.10:FF:000001">
    <property type="entry name" value="Probable Transcription elongation factor S-II"/>
    <property type="match status" value="1"/>
</dbReference>
<dbReference type="PIRSF" id="PIRSF006704">
    <property type="entry name" value="TF_IIS"/>
    <property type="match status" value="1"/>
</dbReference>
<evidence type="ECO:0000256" key="3">
    <source>
        <dbReference type="ARBA" id="ARBA00022771"/>
    </source>
</evidence>
<dbReference type="GO" id="GO:0006351">
    <property type="term" value="P:DNA-templated transcription"/>
    <property type="evidence" value="ECO:0007669"/>
    <property type="project" value="InterPro"/>
</dbReference>